<reference evidence="7" key="1">
    <citation type="submission" date="2020-08" db="EMBL/GenBank/DDBJ databases">
        <title>Genome public.</title>
        <authorList>
            <person name="Liu C."/>
            <person name="Sun Q."/>
        </authorList>
    </citation>
    <scope>NUCLEOTIDE SEQUENCE</scope>
    <source>
        <strain evidence="7">NSJ-42</strain>
    </source>
</reference>
<protein>
    <recommendedName>
        <fullName evidence="6">Flagellar secretion chaperone FliS</fullName>
    </recommendedName>
</protein>
<dbReference type="GO" id="GO:0044780">
    <property type="term" value="P:bacterial-type flagellum assembly"/>
    <property type="evidence" value="ECO:0007669"/>
    <property type="project" value="InterPro"/>
</dbReference>
<dbReference type="SUPFAM" id="SSF101116">
    <property type="entry name" value="Flagellar export chaperone FliS"/>
    <property type="match status" value="1"/>
</dbReference>
<evidence type="ECO:0000256" key="5">
    <source>
        <dbReference type="ARBA" id="ARBA00023186"/>
    </source>
</evidence>
<dbReference type="InterPro" id="IPR036584">
    <property type="entry name" value="FliS_sf"/>
</dbReference>
<evidence type="ECO:0000256" key="6">
    <source>
        <dbReference type="PIRNR" id="PIRNR039090"/>
    </source>
</evidence>
<dbReference type="EMBL" id="JACOOQ010000003">
    <property type="protein sequence ID" value="MBC5639467.1"/>
    <property type="molecule type" value="Genomic_DNA"/>
</dbReference>
<keyword evidence="3 6" id="KW-0963">Cytoplasm</keyword>
<comment type="caution">
    <text evidence="7">The sequence shown here is derived from an EMBL/GenBank/DDBJ whole genome shotgun (WGS) entry which is preliminary data.</text>
</comment>
<proteinExistence type="inferred from homology"/>
<keyword evidence="7" id="KW-0282">Flagellum</keyword>
<dbReference type="PANTHER" id="PTHR34773">
    <property type="entry name" value="FLAGELLAR SECRETION CHAPERONE FLIS"/>
    <property type="match status" value="1"/>
</dbReference>
<evidence type="ECO:0000313" key="8">
    <source>
        <dbReference type="Proteomes" id="UP000662088"/>
    </source>
</evidence>
<name>A0A8I0A7A3_9CLOT</name>
<gene>
    <name evidence="7" type="primary">fliS</name>
    <name evidence="7" type="ORF">H8R92_03280</name>
</gene>
<comment type="similarity">
    <text evidence="2 6">Belongs to the FliS family.</text>
</comment>
<dbReference type="AlphaFoldDB" id="A0A8I0A7A3"/>
<dbReference type="NCBIfam" id="TIGR00208">
    <property type="entry name" value="fliS"/>
    <property type="match status" value="1"/>
</dbReference>
<dbReference type="PIRSF" id="PIRSF039090">
    <property type="entry name" value="Flis"/>
    <property type="match status" value="1"/>
</dbReference>
<dbReference type="Pfam" id="PF02561">
    <property type="entry name" value="FliS"/>
    <property type="match status" value="1"/>
</dbReference>
<evidence type="ECO:0000256" key="4">
    <source>
        <dbReference type="ARBA" id="ARBA00022795"/>
    </source>
</evidence>
<dbReference type="GO" id="GO:0071973">
    <property type="term" value="P:bacterial-type flagellum-dependent cell motility"/>
    <property type="evidence" value="ECO:0007669"/>
    <property type="project" value="TreeGrafter"/>
</dbReference>
<accession>A0A8I0A7A3</accession>
<evidence type="ECO:0000313" key="7">
    <source>
        <dbReference type="EMBL" id="MBC5639467.1"/>
    </source>
</evidence>
<keyword evidence="7" id="KW-0969">Cilium</keyword>
<keyword evidence="4 6" id="KW-1005">Bacterial flagellum biogenesis</keyword>
<dbReference type="Proteomes" id="UP000662088">
    <property type="component" value="Unassembled WGS sequence"/>
</dbReference>
<comment type="subcellular location">
    <subcellularLocation>
        <location evidence="1 6">Cytoplasm</location>
        <location evidence="1 6">Cytosol</location>
    </subcellularLocation>
</comment>
<dbReference type="PANTHER" id="PTHR34773:SF1">
    <property type="entry name" value="FLAGELLAR SECRETION CHAPERONE FLIS"/>
    <property type="match status" value="1"/>
</dbReference>
<evidence type="ECO:0000256" key="1">
    <source>
        <dbReference type="ARBA" id="ARBA00004514"/>
    </source>
</evidence>
<dbReference type="RefSeq" id="WP_186834726.1">
    <property type="nucleotide sequence ID" value="NZ_JACOOQ010000003.1"/>
</dbReference>
<keyword evidence="7" id="KW-0966">Cell projection</keyword>
<organism evidence="7 8">
    <name type="scientific">Clostridium lentum</name>
    <dbReference type="NCBI Taxonomy" id="2763037"/>
    <lineage>
        <taxon>Bacteria</taxon>
        <taxon>Bacillati</taxon>
        <taxon>Bacillota</taxon>
        <taxon>Clostridia</taxon>
        <taxon>Eubacteriales</taxon>
        <taxon>Clostridiaceae</taxon>
        <taxon>Clostridium</taxon>
    </lineage>
</organism>
<evidence type="ECO:0000256" key="2">
    <source>
        <dbReference type="ARBA" id="ARBA00008787"/>
    </source>
</evidence>
<evidence type="ECO:0000256" key="3">
    <source>
        <dbReference type="ARBA" id="ARBA00022490"/>
    </source>
</evidence>
<sequence>MHPNAYGVYKNNSVNFASKEQMLLMLLDGAVKFAKRGKLAIQEKDIKMAHNSITRTQDIFTELKVTLDPNAGDWAKQMFNVYSFINDRLLQANIKKDEAIMDEVIPLIEEVRNIWNEAYKLSVGQR</sequence>
<dbReference type="InterPro" id="IPR003713">
    <property type="entry name" value="FliS"/>
</dbReference>
<dbReference type="GO" id="GO:0005829">
    <property type="term" value="C:cytosol"/>
    <property type="evidence" value="ECO:0007669"/>
    <property type="project" value="UniProtKB-SubCell"/>
</dbReference>
<keyword evidence="8" id="KW-1185">Reference proteome</keyword>
<keyword evidence="5" id="KW-0143">Chaperone</keyword>
<dbReference type="CDD" id="cd16098">
    <property type="entry name" value="FliS"/>
    <property type="match status" value="1"/>
</dbReference>
<dbReference type="Gene3D" id="1.20.120.340">
    <property type="entry name" value="Flagellar protein FliS"/>
    <property type="match status" value="1"/>
</dbReference>